<sequence>MTFHQLDLLADAPMIGQIAADVALTTKDRERARIQHGMKSIFIMKMPDMPAMTWGGRGQQPRWIRDWLAAGNKLEPLLAQL</sequence>
<dbReference type="Proteomes" id="UP000248395">
    <property type="component" value="Unassembled WGS sequence"/>
</dbReference>
<evidence type="ECO:0000313" key="2">
    <source>
        <dbReference type="EMBL" id="PXX49412.1"/>
    </source>
</evidence>
<dbReference type="RefSeq" id="WP_059284662.1">
    <property type="nucleotide sequence ID" value="NZ_LNQU01000005.1"/>
</dbReference>
<proteinExistence type="predicted"/>
<accession>A0A318JWA1</accession>
<protein>
    <submittedName>
        <fullName evidence="2">H-NS histone family protein</fullName>
    </submittedName>
</protein>
<dbReference type="InterPro" id="IPR037150">
    <property type="entry name" value="H-NS_C_dom_sf"/>
</dbReference>
<feature type="domain" description="DNA-binding protein H-NS-like C-terminal" evidence="1">
    <location>
        <begin position="47"/>
        <end position="78"/>
    </location>
</feature>
<dbReference type="InterPro" id="IPR027444">
    <property type="entry name" value="H-NS_C_dom"/>
</dbReference>
<gene>
    <name evidence="2" type="ORF">DFR38_10452</name>
</gene>
<evidence type="ECO:0000259" key="1">
    <source>
        <dbReference type="Pfam" id="PF00816"/>
    </source>
</evidence>
<dbReference type="OrthoDB" id="8596442at2"/>
<organism evidence="2 3">
    <name type="scientific">Aquitalea magnusonii</name>
    <dbReference type="NCBI Taxonomy" id="332411"/>
    <lineage>
        <taxon>Bacteria</taxon>
        <taxon>Pseudomonadati</taxon>
        <taxon>Pseudomonadota</taxon>
        <taxon>Betaproteobacteria</taxon>
        <taxon>Neisseriales</taxon>
        <taxon>Chromobacteriaceae</taxon>
        <taxon>Aquitalea</taxon>
    </lineage>
</organism>
<dbReference type="Gene3D" id="4.10.430.10">
    <property type="entry name" value="Histone-like protein H-NS, C-terminal domain"/>
    <property type="match status" value="1"/>
</dbReference>
<keyword evidence="3" id="KW-1185">Reference proteome</keyword>
<dbReference type="Pfam" id="PF00816">
    <property type="entry name" value="Histone_HNS"/>
    <property type="match status" value="1"/>
</dbReference>
<dbReference type="AlphaFoldDB" id="A0A318JWA1"/>
<evidence type="ECO:0000313" key="3">
    <source>
        <dbReference type="Proteomes" id="UP000248395"/>
    </source>
</evidence>
<name>A0A318JWA1_9NEIS</name>
<dbReference type="GO" id="GO:0003677">
    <property type="term" value="F:DNA binding"/>
    <property type="evidence" value="ECO:0007669"/>
    <property type="project" value="InterPro"/>
</dbReference>
<comment type="caution">
    <text evidence="2">The sequence shown here is derived from an EMBL/GenBank/DDBJ whole genome shotgun (WGS) entry which is preliminary data.</text>
</comment>
<reference evidence="2 3" key="1">
    <citation type="submission" date="2018-05" db="EMBL/GenBank/DDBJ databases">
        <title>Genomic Encyclopedia of Type Strains, Phase IV (KMG-IV): sequencing the most valuable type-strain genomes for metagenomic binning, comparative biology and taxonomic classification.</title>
        <authorList>
            <person name="Goeker M."/>
        </authorList>
    </citation>
    <scope>NUCLEOTIDE SEQUENCE [LARGE SCALE GENOMIC DNA]</scope>
    <source>
        <strain evidence="2 3">DSM 25134</strain>
    </source>
</reference>
<dbReference type="SUPFAM" id="SSF81273">
    <property type="entry name" value="H-NS histone-like proteins"/>
    <property type="match status" value="1"/>
</dbReference>
<dbReference type="EMBL" id="QJKC01000004">
    <property type="protein sequence ID" value="PXX49412.1"/>
    <property type="molecule type" value="Genomic_DNA"/>
</dbReference>